<dbReference type="PANTHER" id="PTHR30290:SF79">
    <property type="entry name" value="DIPEPTIDE-BINDING PROTEIN DPPE"/>
    <property type="match status" value="1"/>
</dbReference>
<gene>
    <name evidence="7" type="ORF">SAMN06264849_11916</name>
</gene>
<dbReference type="PIRSF" id="PIRSF002741">
    <property type="entry name" value="MppA"/>
    <property type="match status" value="1"/>
</dbReference>
<dbReference type="GO" id="GO:0043190">
    <property type="term" value="C:ATP-binding cassette (ABC) transporter complex"/>
    <property type="evidence" value="ECO:0007669"/>
    <property type="project" value="InterPro"/>
</dbReference>
<evidence type="ECO:0000256" key="1">
    <source>
        <dbReference type="ARBA" id="ARBA00004196"/>
    </source>
</evidence>
<organism evidence="7 8">
    <name type="scientific">Melghirimyces algeriensis</name>
    <dbReference type="NCBI Taxonomy" id="910412"/>
    <lineage>
        <taxon>Bacteria</taxon>
        <taxon>Bacillati</taxon>
        <taxon>Bacillota</taxon>
        <taxon>Bacilli</taxon>
        <taxon>Bacillales</taxon>
        <taxon>Thermoactinomycetaceae</taxon>
        <taxon>Melghirimyces</taxon>
    </lineage>
</organism>
<dbReference type="InterPro" id="IPR030678">
    <property type="entry name" value="Peptide/Ni-bd"/>
</dbReference>
<dbReference type="AlphaFoldDB" id="A0A521FGC5"/>
<dbReference type="Gene3D" id="3.90.76.10">
    <property type="entry name" value="Dipeptide-binding Protein, Domain 1"/>
    <property type="match status" value="1"/>
</dbReference>
<reference evidence="7 8" key="1">
    <citation type="submission" date="2017-05" db="EMBL/GenBank/DDBJ databases">
        <authorList>
            <person name="Varghese N."/>
            <person name="Submissions S."/>
        </authorList>
    </citation>
    <scope>NUCLEOTIDE SEQUENCE [LARGE SCALE GENOMIC DNA]</scope>
    <source>
        <strain evidence="7 8">DSM 45474</strain>
    </source>
</reference>
<dbReference type="PROSITE" id="PS51257">
    <property type="entry name" value="PROKAR_LIPOPROTEIN"/>
    <property type="match status" value="1"/>
</dbReference>
<comment type="similarity">
    <text evidence="2">Belongs to the bacterial solute-binding protein 5 family.</text>
</comment>
<comment type="subcellular location">
    <subcellularLocation>
        <location evidence="1">Cell envelope</location>
    </subcellularLocation>
</comment>
<dbReference type="FunFam" id="3.10.105.10:FF:000001">
    <property type="entry name" value="Oligopeptide ABC transporter, oligopeptide-binding protein"/>
    <property type="match status" value="1"/>
</dbReference>
<dbReference type="FunFam" id="3.90.76.10:FF:000001">
    <property type="entry name" value="Oligopeptide ABC transporter substrate-binding protein"/>
    <property type="match status" value="1"/>
</dbReference>
<keyword evidence="8" id="KW-1185">Reference proteome</keyword>
<evidence type="ECO:0000256" key="2">
    <source>
        <dbReference type="ARBA" id="ARBA00005695"/>
    </source>
</evidence>
<keyword evidence="5" id="KW-0571">Peptide transport</keyword>
<dbReference type="GO" id="GO:0015833">
    <property type="term" value="P:peptide transport"/>
    <property type="evidence" value="ECO:0007669"/>
    <property type="project" value="UniProtKB-KW"/>
</dbReference>
<keyword evidence="5" id="KW-0653">Protein transport</keyword>
<dbReference type="Proteomes" id="UP000315636">
    <property type="component" value="Unassembled WGS sequence"/>
</dbReference>
<evidence type="ECO:0000259" key="6">
    <source>
        <dbReference type="Pfam" id="PF00496"/>
    </source>
</evidence>
<evidence type="ECO:0000256" key="5">
    <source>
        <dbReference type="ARBA" id="ARBA00022856"/>
    </source>
</evidence>
<dbReference type="Pfam" id="PF00496">
    <property type="entry name" value="SBP_bac_5"/>
    <property type="match status" value="1"/>
</dbReference>
<dbReference type="Gene3D" id="3.40.190.10">
    <property type="entry name" value="Periplasmic binding protein-like II"/>
    <property type="match status" value="1"/>
</dbReference>
<dbReference type="EMBL" id="FXTI01000019">
    <property type="protein sequence ID" value="SMO95165.1"/>
    <property type="molecule type" value="Genomic_DNA"/>
</dbReference>
<dbReference type="PANTHER" id="PTHR30290">
    <property type="entry name" value="PERIPLASMIC BINDING COMPONENT OF ABC TRANSPORTER"/>
    <property type="match status" value="1"/>
</dbReference>
<name>A0A521FGC5_9BACL</name>
<proteinExistence type="inferred from homology"/>
<dbReference type="SUPFAM" id="SSF53850">
    <property type="entry name" value="Periplasmic binding protein-like II"/>
    <property type="match status" value="1"/>
</dbReference>
<evidence type="ECO:0000313" key="8">
    <source>
        <dbReference type="Proteomes" id="UP000315636"/>
    </source>
</evidence>
<dbReference type="GO" id="GO:0030288">
    <property type="term" value="C:outer membrane-bounded periplasmic space"/>
    <property type="evidence" value="ECO:0007669"/>
    <property type="project" value="UniProtKB-ARBA"/>
</dbReference>
<dbReference type="Gene3D" id="3.10.105.10">
    <property type="entry name" value="Dipeptide-binding Protein, Domain 3"/>
    <property type="match status" value="1"/>
</dbReference>
<dbReference type="CDD" id="cd08504">
    <property type="entry name" value="PBP2_OppA"/>
    <property type="match status" value="1"/>
</dbReference>
<dbReference type="GO" id="GO:1904680">
    <property type="term" value="F:peptide transmembrane transporter activity"/>
    <property type="evidence" value="ECO:0007669"/>
    <property type="project" value="TreeGrafter"/>
</dbReference>
<evidence type="ECO:0000256" key="3">
    <source>
        <dbReference type="ARBA" id="ARBA00022448"/>
    </source>
</evidence>
<keyword evidence="4" id="KW-0732">Signal</keyword>
<dbReference type="RefSeq" id="WP_142506853.1">
    <property type="nucleotide sequence ID" value="NZ_FXTI01000019.1"/>
</dbReference>
<sequence length="548" mass="62393">MRKLHVVVVLILITALLSTGCQPLETIQGWIPGQNEGASVDKGQVLRMTTGAEPANLDSAEAIDGDSFNVLNNVMEGLMRLDHKGKPQPAMAGDFKVSEDGKTYQFQIRKDVRWSDGKPVKAHDFEYAWKRALDPDKKLESAYMLFPLKNARAYYSGKLSANQVGVKALDDRTLKVQLEEPVPYFLNLTTTAAYLPQRKDIVEKFGSKYANEANKMVYNGPFVLKEWKHDQSYRFVKNDQYWDAKSVKLAEVHTQIVPDSVEATNYYTSGDVDVAPLSEKLVPAFQGNPDFVAVDRGATLLLLYNTRMDFFSNEKIRKAFSLALDREQLVGEVLQNGSRPAKGMVPDSITDHKGKSYRKQAGNMLDFDVEKARELLGEGMKELGISTLPQLKLNVNDDDRKEIALFLKEQLKNNLGIEILINPKPVKQKLEEEQAGDFHLSLVRWIGRYNDPMAFLEIGHSQSRVNLGRWRDQTFDQLLIKSKNQQNLKNRNEDLIKAENICMKQSGVSPLFYETRTYIQKPYVQDLYRHPVGAEYTLKWAYIDEQKK</sequence>
<accession>A0A521FGC5</accession>
<dbReference type="InterPro" id="IPR000914">
    <property type="entry name" value="SBP_5_dom"/>
</dbReference>
<protein>
    <submittedName>
        <fullName evidence="7">Oligopeptide transport system substrate-binding protein</fullName>
    </submittedName>
</protein>
<evidence type="ECO:0000256" key="4">
    <source>
        <dbReference type="ARBA" id="ARBA00022729"/>
    </source>
</evidence>
<feature type="domain" description="Solute-binding protein family 5" evidence="6">
    <location>
        <begin position="86"/>
        <end position="459"/>
    </location>
</feature>
<dbReference type="InterPro" id="IPR039424">
    <property type="entry name" value="SBP_5"/>
</dbReference>
<keyword evidence="3" id="KW-0813">Transport</keyword>
<evidence type="ECO:0000313" key="7">
    <source>
        <dbReference type="EMBL" id="SMO95165.1"/>
    </source>
</evidence>
<dbReference type="OrthoDB" id="9801912at2"/>